<evidence type="ECO:0000313" key="2">
    <source>
        <dbReference type="Proteomes" id="UP000198639"/>
    </source>
</evidence>
<keyword evidence="2" id="KW-1185">Reference proteome</keyword>
<dbReference type="STRING" id="1164594.SAMN05216204_14032"/>
<protein>
    <submittedName>
        <fullName evidence="1">Uncharacterized protein</fullName>
    </submittedName>
</protein>
<dbReference type="Proteomes" id="UP000198639">
    <property type="component" value="Unassembled WGS sequence"/>
</dbReference>
<dbReference type="AlphaFoldDB" id="A0A1I1VLU5"/>
<gene>
    <name evidence="1" type="ORF">SAMN05216204_14032</name>
</gene>
<reference evidence="2" key="1">
    <citation type="submission" date="2016-10" db="EMBL/GenBank/DDBJ databases">
        <authorList>
            <person name="Varghese N."/>
            <person name="Submissions S."/>
        </authorList>
    </citation>
    <scope>NUCLEOTIDE SEQUENCE [LARGE SCALE GENOMIC DNA]</scope>
    <source>
        <strain evidence="2">CGMCC 1.12041</strain>
    </source>
</reference>
<accession>A0A1I1VLU5</accession>
<evidence type="ECO:0000313" key="1">
    <source>
        <dbReference type="EMBL" id="SFD83794.1"/>
    </source>
</evidence>
<name>A0A1I1VLU5_9BURK</name>
<proteinExistence type="predicted"/>
<organism evidence="1 2">
    <name type="scientific">Massilia yuzhufengensis</name>
    <dbReference type="NCBI Taxonomy" id="1164594"/>
    <lineage>
        <taxon>Bacteria</taxon>
        <taxon>Pseudomonadati</taxon>
        <taxon>Pseudomonadota</taxon>
        <taxon>Betaproteobacteria</taxon>
        <taxon>Burkholderiales</taxon>
        <taxon>Oxalobacteraceae</taxon>
        <taxon>Telluria group</taxon>
        <taxon>Massilia</taxon>
    </lineage>
</organism>
<dbReference type="EMBL" id="FOLD01000040">
    <property type="protein sequence ID" value="SFD83794.1"/>
    <property type="molecule type" value="Genomic_DNA"/>
</dbReference>
<sequence>MRMNIKTTFPAMADRISGLGRQGPFVAAVSLTRTAKDVQAAIKDEMRTAFDRPTAYALNGTFLKAATKTSLEARVWVKDNPFGKGTPADRFLLPQILGGGRGHKGAERLLQANGLMPAGWFLVPGEGAQLDGNGNIRRSQITQILSQLKVQRGAGHESRATGSQRSNRTIARQGVTYFALPNGNRGLPPGVYLKRRFAHGSAIRPVFVFVSKVEYQARLKFHEVGEATVQARFPVHFDAEWAKAVASTRLR</sequence>